<dbReference type="Pfam" id="PF00528">
    <property type="entry name" value="BPD_transp_1"/>
    <property type="match status" value="1"/>
</dbReference>
<dbReference type="Gene3D" id="1.10.3720.10">
    <property type="entry name" value="MetI-like"/>
    <property type="match status" value="1"/>
</dbReference>
<evidence type="ECO:0000256" key="5">
    <source>
        <dbReference type="ARBA" id="ARBA00022970"/>
    </source>
</evidence>
<dbReference type="InterPro" id="IPR035906">
    <property type="entry name" value="MetI-like_sf"/>
</dbReference>
<dbReference type="PROSITE" id="PS50928">
    <property type="entry name" value="ABC_TM1"/>
    <property type="match status" value="1"/>
</dbReference>
<dbReference type="InterPro" id="IPR000515">
    <property type="entry name" value="MetI-like"/>
</dbReference>
<dbReference type="SUPFAM" id="SSF161098">
    <property type="entry name" value="MetI-like"/>
    <property type="match status" value="1"/>
</dbReference>
<accession>A0A8J3PKS8</accession>
<feature type="domain" description="ABC transmembrane type-1" evidence="10">
    <location>
        <begin position="40"/>
        <end position="247"/>
    </location>
</feature>
<keyword evidence="6 8" id="KW-1133">Transmembrane helix</keyword>
<dbReference type="NCBIfam" id="TIGR01726">
    <property type="entry name" value="HEQRo_perm_3TM"/>
    <property type="match status" value="1"/>
</dbReference>
<comment type="caution">
    <text evidence="11">The sequence shown here is derived from an EMBL/GenBank/DDBJ whole genome shotgun (WGS) entry which is preliminary data.</text>
</comment>
<comment type="subcellular location">
    <subcellularLocation>
        <location evidence="1 8">Cell membrane</location>
        <topology evidence="1 8">Multi-pass membrane protein</topology>
    </subcellularLocation>
</comment>
<dbReference type="AlphaFoldDB" id="A0A8J3PKS8"/>
<keyword evidence="3" id="KW-1003">Cell membrane</keyword>
<sequence length="294" mass="31811">MSAVLVLIGIQMAISVARNSNFQWDVVGDYMFSRPILTGLARTLELTAISAVVGYALGALLAVMNLSGAYLPAAVSRAFVWFFRGTPLLVQLLFWFNLGALYRSISVGVPFGGPTFFSVDSNSVITPFTAAILGLGLNAGAYFSEVVRAGILSIHHGQVEAASALGLSRTQTLRTVIMPQAMRVIIPPGFNEIIGMLKYSSMVSVLAVPELLYTAELIYARTFQTIPMLIVASIWYLILTTILSIVQHYIEKHFGKGFRNPKVSDRAGDRATAYQLEGPPEGERMLGGESGGNR</sequence>
<dbReference type="Proteomes" id="UP000653674">
    <property type="component" value="Unassembled WGS sequence"/>
</dbReference>
<dbReference type="GO" id="GO:0022857">
    <property type="term" value="F:transmembrane transporter activity"/>
    <property type="evidence" value="ECO:0007669"/>
    <property type="project" value="InterPro"/>
</dbReference>
<dbReference type="EMBL" id="BONU01000007">
    <property type="protein sequence ID" value="GIG73142.1"/>
    <property type="molecule type" value="Genomic_DNA"/>
</dbReference>
<keyword evidence="7 8" id="KW-0472">Membrane</keyword>
<proteinExistence type="inferred from homology"/>
<dbReference type="InterPro" id="IPR010065">
    <property type="entry name" value="AA_ABC_transptr_permease_3TM"/>
</dbReference>
<evidence type="ECO:0000256" key="9">
    <source>
        <dbReference type="SAM" id="MobiDB-lite"/>
    </source>
</evidence>
<name>A0A8J3PKS8_9ACTN</name>
<feature type="transmembrane region" description="Helical" evidence="8">
    <location>
        <begin position="43"/>
        <end position="66"/>
    </location>
</feature>
<dbReference type="FunFam" id="1.10.3720.10:FF:000006">
    <property type="entry name" value="Glutamate/aspartate ABC transporter, permease protein GltK"/>
    <property type="match status" value="1"/>
</dbReference>
<dbReference type="PANTHER" id="PTHR30614">
    <property type="entry name" value="MEMBRANE COMPONENT OF AMINO ACID ABC TRANSPORTER"/>
    <property type="match status" value="1"/>
</dbReference>
<feature type="transmembrane region" description="Helical" evidence="8">
    <location>
        <begin position="124"/>
        <end position="143"/>
    </location>
</feature>
<comment type="similarity">
    <text evidence="8">Belongs to the binding-protein-dependent transport system permease family.</text>
</comment>
<feature type="transmembrane region" description="Helical" evidence="8">
    <location>
        <begin position="78"/>
        <end position="96"/>
    </location>
</feature>
<reference evidence="11" key="1">
    <citation type="submission" date="2021-01" db="EMBL/GenBank/DDBJ databases">
        <title>Whole genome shotgun sequence of Planosporangium flavigriseum NBRC 105377.</title>
        <authorList>
            <person name="Komaki H."/>
            <person name="Tamura T."/>
        </authorList>
    </citation>
    <scope>NUCLEOTIDE SEQUENCE</scope>
    <source>
        <strain evidence="11">NBRC 105377</strain>
    </source>
</reference>
<dbReference type="GO" id="GO:0043190">
    <property type="term" value="C:ATP-binding cassette (ABC) transporter complex"/>
    <property type="evidence" value="ECO:0007669"/>
    <property type="project" value="InterPro"/>
</dbReference>
<evidence type="ECO:0000313" key="12">
    <source>
        <dbReference type="Proteomes" id="UP000653674"/>
    </source>
</evidence>
<evidence type="ECO:0000256" key="4">
    <source>
        <dbReference type="ARBA" id="ARBA00022692"/>
    </source>
</evidence>
<evidence type="ECO:0000256" key="8">
    <source>
        <dbReference type="RuleBase" id="RU363032"/>
    </source>
</evidence>
<dbReference type="RefSeq" id="WP_203981216.1">
    <property type="nucleotide sequence ID" value="NZ_BAAAQJ010000003.1"/>
</dbReference>
<feature type="transmembrane region" description="Helical" evidence="8">
    <location>
        <begin position="226"/>
        <end position="246"/>
    </location>
</feature>
<evidence type="ECO:0000259" key="10">
    <source>
        <dbReference type="PROSITE" id="PS50928"/>
    </source>
</evidence>
<keyword evidence="5" id="KW-0029">Amino-acid transport</keyword>
<dbReference type="CDD" id="cd06261">
    <property type="entry name" value="TM_PBP2"/>
    <property type="match status" value="1"/>
</dbReference>
<evidence type="ECO:0000256" key="2">
    <source>
        <dbReference type="ARBA" id="ARBA00022448"/>
    </source>
</evidence>
<evidence type="ECO:0000313" key="11">
    <source>
        <dbReference type="EMBL" id="GIG73142.1"/>
    </source>
</evidence>
<keyword evidence="12" id="KW-1185">Reference proteome</keyword>
<evidence type="ECO:0000256" key="3">
    <source>
        <dbReference type="ARBA" id="ARBA00022475"/>
    </source>
</evidence>
<evidence type="ECO:0000256" key="7">
    <source>
        <dbReference type="ARBA" id="ARBA00023136"/>
    </source>
</evidence>
<protein>
    <submittedName>
        <fullName evidence="11">Amino acid ABC transporter permease</fullName>
    </submittedName>
</protein>
<organism evidence="11 12">
    <name type="scientific">Planosporangium flavigriseum</name>
    <dbReference type="NCBI Taxonomy" id="373681"/>
    <lineage>
        <taxon>Bacteria</taxon>
        <taxon>Bacillati</taxon>
        <taxon>Actinomycetota</taxon>
        <taxon>Actinomycetes</taxon>
        <taxon>Micromonosporales</taxon>
        <taxon>Micromonosporaceae</taxon>
        <taxon>Planosporangium</taxon>
    </lineage>
</organism>
<dbReference type="InterPro" id="IPR043429">
    <property type="entry name" value="ArtM/GltK/GlnP/TcyL/YhdX-like"/>
</dbReference>
<feature type="region of interest" description="Disordered" evidence="9">
    <location>
        <begin position="269"/>
        <end position="294"/>
    </location>
</feature>
<keyword evidence="2 8" id="KW-0813">Transport</keyword>
<evidence type="ECO:0000256" key="6">
    <source>
        <dbReference type="ARBA" id="ARBA00022989"/>
    </source>
</evidence>
<dbReference type="PANTHER" id="PTHR30614:SF0">
    <property type="entry name" value="L-CYSTINE TRANSPORT SYSTEM PERMEASE PROTEIN TCYL"/>
    <property type="match status" value="1"/>
</dbReference>
<dbReference type="GO" id="GO:0006865">
    <property type="term" value="P:amino acid transport"/>
    <property type="evidence" value="ECO:0007669"/>
    <property type="project" value="UniProtKB-KW"/>
</dbReference>
<keyword evidence="4 8" id="KW-0812">Transmembrane</keyword>
<gene>
    <name evidence="11" type="ORF">Pfl04_15460</name>
</gene>
<evidence type="ECO:0000256" key="1">
    <source>
        <dbReference type="ARBA" id="ARBA00004651"/>
    </source>
</evidence>